<gene>
    <name evidence="1" type="ORF">DB32_004404</name>
</gene>
<dbReference type="AlphaFoldDB" id="A0A0F6W4J8"/>
<dbReference type="EMBL" id="CP011125">
    <property type="protein sequence ID" value="AKF07255.1"/>
    <property type="molecule type" value="Genomic_DNA"/>
</dbReference>
<dbReference type="Proteomes" id="UP000034883">
    <property type="component" value="Chromosome"/>
</dbReference>
<organism evidence="1 2">
    <name type="scientific">Sandaracinus amylolyticus</name>
    <dbReference type="NCBI Taxonomy" id="927083"/>
    <lineage>
        <taxon>Bacteria</taxon>
        <taxon>Pseudomonadati</taxon>
        <taxon>Myxococcota</taxon>
        <taxon>Polyangia</taxon>
        <taxon>Polyangiales</taxon>
        <taxon>Sandaracinaceae</taxon>
        <taxon>Sandaracinus</taxon>
    </lineage>
</organism>
<proteinExistence type="predicted"/>
<dbReference type="KEGG" id="samy:DB32_004404"/>
<evidence type="ECO:0000313" key="2">
    <source>
        <dbReference type="Proteomes" id="UP000034883"/>
    </source>
</evidence>
<accession>A0A0F6W4J8</accession>
<reference evidence="1 2" key="1">
    <citation type="submission" date="2015-03" db="EMBL/GenBank/DDBJ databases">
        <title>Genome assembly of Sandaracinus amylolyticus DSM 53668.</title>
        <authorList>
            <person name="Sharma G."/>
            <person name="Subramanian S."/>
        </authorList>
    </citation>
    <scope>NUCLEOTIDE SEQUENCE [LARGE SCALE GENOMIC DNA]</scope>
    <source>
        <strain evidence="1 2">DSM 53668</strain>
    </source>
</reference>
<evidence type="ECO:0000313" key="1">
    <source>
        <dbReference type="EMBL" id="AKF07255.1"/>
    </source>
</evidence>
<name>A0A0F6W4J8_9BACT</name>
<sequence>MWIDEDLGSGLVAPPFIAARLAPGALVPRHRHVGVELMIPRGGRIDYALLGVRCDELARNEVCVEMPGGGVDERRWQSPLVMPPDEAYIGLPNEYHDAVLDGVSVVASGIMAPSTIRIIHAAHAVIGSNAAVFFSAARIVTALAIADDLSDSALIETILREMKTAGAR</sequence>
<protein>
    <submittedName>
        <fullName evidence="1">Uncharacterized protein</fullName>
    </submittedName>
</protein>
<keyword evidence="2" id="KW-1185">Reference proteome</keyword>
<dbReference type="STRING" id="927083.DB32_004404"/>